<dbReference type="EMBL" id="CAJJDO010000065">
    <property type="protein sequence ID" value="CAD8176786.1"/>
    <property type="molecule type" value="Genomic_DNA"/>
</dbReference>
<dbReference type="AlphaFoldDB" id="A0A8S1VQ73"/>
<sequence length="113" mass="13851">MNLQFKLVQHYFKRVQNYQNTIKYYFWHKYQTEINLQDLETILSNSIEPIAILNVQRLIEFNILQEEYSIQSLFYILDKLQKTLTEYQLVIQIKKWKTIDIYFITQGQIVSCF</sequence>
<keyword evidence="2" id="KW-1185">Reference proteome</keyword>
<name>A0A8S1VQ73_9CILI</name>
<dbReference type="Proteomes" id="UP000689195">
    <property type="component" value="Unassembled WGS sequence"/>
</dbReference>
<accession>A0A8S1VQ73</accession>
<organism evidence="1 2">
    <name type="scientific">Paramecium pentaurelia</name>
    <dbReference type="NCBI Taxonomy" id="43138"/>
    <lineage>
        <taxon>Eukaryota</taxon>
        <taxon>Sar</taxon>
        <taxon>Alveolata</taxon>
        <taxon>Ciliophora</taxon>
        <taxon>Intramacronucleata</taxon>
        <taxon>Oligohymenophorea</taxon>
        <taxon>Peniculida</taxon>
        <taxon>Parameciidae</taxon>
        <taxon>Paramecium</taxon>
    </lineage>
</organism>
<evidence type="ECO:0000313" key="1">
    <source>
        <dbReference type="EMBL" id="CAD8176786.1"/>
    </source>
</evidence>
<protein>
    <submittedName>
        <fullName evidence="1">Uncharacterized protein</fullName>
    </submittedName>
</protein>
<reference evidence="1" key="1">
    <citation type="submission" date="2021-01" db="EMBL/GenBank/DDBJ databases">
        <authorList>
            <consortium name="Genoscope - CEA"/>
            <person name="William W."/>
        </authorList>
    </citation>
    <scope>NUCLEOTIDE SEQUENCE</scope>
</reference>
<proteinExistence type="predicted"/>
<evidence type="ECO:0000313" key="2">
    <source>
        <dbReference type="Proteomes" id="UP000689195"/>
    </source>
</evidence>
<comment type="caution">
    <text evidence="1">The sequence shown here is derived from an EMBL/GenBank/DDBJ whole genome shotgun (WGS) entry which is preliminary data.</text>
</comment>
<gene>
    <name evidence="1" type="ORF">PPENT_87.1.T0650259</name>
</gene>